<evidence type="ECO:0000256" key="3">
    <source>
        <dbReference type="ARBA" id="ARBA00022801"/>
    </source>
</evidence>
<feature type="domain" description="Nudix hydrolase" evidence="6">
    <location>
        <begin position="3"/>
        <end position="143"/>
    </location>
</feature>
<evidence type="ECO:0000259" key="6">
    <source>
        <dbReference type="PROSITE" id="PS51462"/>
    </source>
</evidence>
<organism evidence="7 8">
    <name type="scientific">Actinophytocola xanthii</name>
    <dbReference type="NCBI Taxonomy" id="1912961"/>
    <lineage>
        <taxon>Bacteria</taxon>
        <taxon>Bacillati</taxon>
        <taxon>Actinomycetota</taxon>
        <taxon>Actinomycetes</taxon>
        <taxon>Pseudonocardiales</taxon>
        <taxon>Pseudonocardiaceae</taxon>
    </lineage>
</organism>
<dbReference type="PANTHER" id="PTHR43046:SF12">
    <property type="entry name" value="GDP-MANNOSE MANNOSYL HYDROLASE"/>
    <property type="match status" value="1"/>
</dbReference>
<dbReference type="InterPro" id="IPR020476">
    <property type="entry name" value="Nudix_hydrolase"/>
</dbReference>
<dbReference type="Gene3D" id="3.90.79.10">
    <property type="entry name" value="Nucleoside Triphosphate Pyrophosphohydrolase"/>
    <property type="match status" value="1"/>
</dbReference>
<dbReference type="PANTHER" id="PTHR43046">
    <property type="entry name" value="GDP-MANNOSE MANNOSYL HYDROLASE"/>
    <property type="match status" value="1"/>
</dbReference>
<dbReference type="RefSeq" id="WP_075130155.1">
    <property type="nucleotide sequence ID" value="NZ_MSIE01000102.1"/>
</dbReference>
<dbReference type="GO" id="GO:0016787">
    <property type="term" value="F:hydrolase activity"/>
    <property type="evidence" value="ECO:0007669"/>
    <property type="project" value="UniProtKB-KW"/>
</dbReference>
<dbReference type="PRINTS" id="PR00502">
    <property type="entry name" value="NUDIXFAMILY"/>
</dbReference>
<evidence type="ECO:0000313" key="8">
    <source>
        <dbReference type="Proteomes" id="UP000185596"/>
    </source>
</evidence>
<comment type="similarity">
    <text evidence="2 5">Belongs to the Nudix hydrolase family.</text>
</comment>
<dbReference type="InterPro" id="IPR000086">
    <property type="entry name" value="NUDIX_hydrolase_dom"/>
</dbReference>
<dbReference type="AlphaFoldDB" id="A0A1Q8C0J2"/>
<dbReference type="SUPFAM" id="SSF55811">
    <property type="entry name" value="Nudix"/>
    <property type="match status" value="1"/>
</dbReference>
<dbReference type="InterPro" id="IPR020084">
    <property type="entry name" value="NUDIX_hydrolase_CS"/>
</dbReference>
<dbReference type="PROSITE" id="PS00893">
    <property type="entry name" value="NUDIX_BOX"/>
    <property type="match status" value="1"/>
</dbReference>
<dbReference type="Pfam" id="PF00293">
    <property type="entry name" value="NUDIX"/>
    <property type="match status" value="1"/>
</dbReference>
<evidence type="ECO:0000256" key="5">
    <source>
        <dbReference type="RuleBase" id="RU003476"/>
    </source>
</evidence>
<evidence type="ECO:0000313" key="7">
    <source>
        <dbReference type="EMBL" id="OLF07877.1"/>
    </source>
</evidence>
<comment type="cofactor">
    <cofactor evidence="1">
        <name>Mg(2+)</name>
        <dbReference type="ChEBI" id="CHEBI:18420"/>
    </cofactor>
</comment>
<reference evidence="7 8" key="1">
    <citation type="submission" date="2016-12" db="EMBL/GenBank/DDBJ databases">
        <title>The draft genome sequence of Actinophytocola sp. 11-183.</title>
        <authorList>
            <person name="Wang W."/>
            <person name="Yuan L."/>
        </authorList>
    </citation>
    <scope>NUCLEOTIDE SEQUENCE [LARGE SCALE GENOMIC DNA]</scope>
    <source>
        <strain evidence="7 8">11-183</strain>
    </source>
</reference>
<dbReference type="InterPro" id="IPR015797">
    <property type="entry name" value="NUDIX_hydrolase-like_dom_sf"/>
</dbReference>
<accession>A0A1Q8C0J2</accession>
<gene>
    <name evidence="7" type="ORF">BU204_35275</name>
</gene>
<keyword evidence="8" id="KW-1185">Reference proteome</keyword>
<proteinExistence type="inferred from homology"/>
<protein>
    <submittedName>
        <fullName evidence="7">NUDIX hydrolase</fullName>
    </submittedName>
</protein>
<dbReference type="OrthoDB" id="9797415at2"/>
<evidence type="ECO:0000256" key="2">
    <source>
        <dbReference type="ARBA" id="ARBA00005582"/>
    </source>
</evidence>
<dbReference type="Proteomes" id="UP000185596">
    <property type="component" value="Unassembled WGS sequence"/>
</dbReference>
<evidence type="ECO:0000256" key="4">
    <source>
        <dbReference type="ARBA" id="ARBA00022842"/>
    </source>
</evidence>
<dbReference type="STRING" id="1912961.BU204_35275"/>
<dbReference type="EMBL" id="MSIE01000102">
    <property type="protein sequence ID" value="OLF07877.1"/>
    <property type="molecule type" value="Genomic_DNA"/>
</dbReference>
<dbReference type="PROSITE" id="PS51462">
    <property type="entry name" value="NUDIX"/>
    <property type="match status" value="1"/>
</dbReference>
<keyword evidence="4" id="KW-0460">Magnesium</keyword>
<name>A0A1Q8C0J2_9PSEU</name>
<evidence type="ECO:0000256" key="1">
    <source>
        <dbReference type="ARBA" id="ARBA00001946"/>
    </source>
</evidence>
<sequence length="152" mass="16874">MATHRPAVRIVCLDRANRVLLLNWRDPTDGTLLWEPPGGGVEPGETPLEAAGRELVEETGLDPTAILDRSVTVHRDMFWNGQHKVGPEPFFLARYPQDRPRLAPRGLTPEELAELVGHAWVPWSEIEALSGTLEPPLLLAVLAELDPTGPWR</sequence>
<keyword evidence="3 5" id="KW-0378">Hydrolase</keyword>
<comment type="caution">
    <text evidence="7">The sequence shown here is derived from an EMBL/GenBank/DDBJ whole genome shotgun (WGS) entry which is preliminary data.</text>
</comment>